<evidence type="ECO:0000256" key="2">
    <source>
        <dbReference type="ARBA" id="ARBA00022525"/>
    </source>
</evidence>
<dbReference type="EMBL" id="HAGS01000255">
    <property type="protein sequence ID" value="SMD46885.1"/>
    <property type="molecule type" value="Transcribed_RNA"/>
</dbReference>
<comment type="subcellular location">
    <subcellularLocation>
        <location evidence="1">Secreted</location>
    </subcellularLocation>
</comment>
<keyword evidence="3" id="KW-0800">Toxin</keyword>
<dbReference type="InterPro" id="IPR019553">
    <property type="entry name" value="Spider_toxin_CSTX_knottin"/>
</dbReference>
<feature type="signal peptide" evidence="6">
    <location>
        <begin position="1"/>
        <end position="20"/>
    </location>
</feature>
<dbReference type="Pfam" id="PF10530">
    <property type="entry name" value="Toxin_35"/>
    <property type="match status" value="1"/>
</dbReference>
<name>A0A482ZIG5_9ARAC</name>
<organism evidence="7">
    <name type="scientific">Lycosa sp. SGP-2016</name>
    <dbReference type="NCBI Taxonomy" id="1905177"/>
    <lineage>
        <taxon>Eukaryota</taxon>
        <taxon>Metazoa</taxon>
        <taxon>Ecdysozoa</taxon>
        <taxon>Arthropoda</taxon>
        <taxon>Chelicerata</taxon>
        <taxon>Arachnida</taxon>
        <taxon>Araneae</taxon>
        <taxon>Araneomorphae</taxon>
        <taxon>Entelegynae</taxon>
        <taxon>Lycosoidea</taxon>
        <taxon>Lycosidae</taxon>
        <taxon>Lycosa</taxon>
    </lineage>
</organism>
<dbReference type="GO" id="GO:0090729">
    <property type="term" value="F:toxin activity"/>
    <property type="evidence" value="ECO:0007669"/>
    <property type="project" value="UniProtKB-KW"/>
</dbReference>
<dbReference type="AlphaFoldDB" id="A0A482ZIG5"/>
<sequence length="74" mass="8035">MKIILFTVSAVLLIVSVVETEAKGTCLPYAAVCTKNSSVCCSGLACDCYIRFEDGVEKGEKCWCIDKGVTYTKE</sequence>
<evidence type="ECO:0000256" key="3">
    <source>
        <dbReference type="ARBA" id="ARBA00022656"/>
    </source>
</evidence>
<evidence type="ECO:0000256" key="6">
    <source>
        <dbReference type="SAM" id="SignalP"/>
    </source>
</evidence>
<proteinExistence type="predicted"/>
<dbReference type="GO" id="GO:0005576">
    <property type="term" value="C:extracellular region"/>
    <property type="evidence" value="ECO:0007669"/>
    <property type="project" value="UniProtKB-SubCell"/>
</dbReference>
<keyword evidence="4 6" id="KW-0732">Signal</keyword>
<reference evidence="7" key="2">
    <citation type="submission" date="2019-04" db="EMBL/GenBank/DDBJ databases">
        <title>Unravelling the molecular evolution of spider venoms.</title>
        <authorList>
            <person name="Pineda S."/>
        </authorList>
    </citation>
    <scope>NUCLEOTIDE SEQUENCE</scope>
</reference>
<evidence type="ECO:0000313" key="7">
    <source>
        <dbReference type="EMBL" id="SMD46710.1"/>
    </source>
</evidence>
<keyword evidence="5" id="KW-1015">Disulfide bond</keyword>
<feature type="chain" id="PRO_5036355180" evidence="6">
    <location>
        <begin position="21"/>
        <end position="74"/>
    </location>
</feature>
<evidence type="ECO:0000256" key="1">
    <source>
        <dbReference type="ARBA" id="ARBA00004613"/>
    </source>
</evidence>
<evidence type="ECO:0000256" key="4">
    <source>
        <dbReference type="ARBA" id="ARBA00022729"/>
    </source>
</evidence>
<reference evidence="7" key="1">
    <citation type="submission" date="2017-03" db="EMBL/GenBank/DDBJ databases">
        <authorList>
            <person name="QRISCLOUD D."/>
        </authorList>
    </citation>
    <scope>NUCLEOTIDE SEQUENCE</scope>
</reference>
<dbReference type="EMBL" id="HAGS01000080">
    <property type="protein sequence ID" value="SMD46710.1"/>
    <property type="molecule type" value="Transcribed_RNA"/>
</dbReference>
<accession>A0A482ZIG5</accession>
<protein>
    <submittedName>
        <fullName evidence="7">U16-Lycotoxin-Lsp1a_1</fullName>
    </submittedName>
</protein>
<keyword evidence="2" id="KW-0964">Secreted</keyword>
<evidence type="ECO:0000256" key="5">
    <source>
        <dbReference type="ARBA" id="ARBA00023157"/>
    </source>
</evidence>